<reference evidence="2 3" key="1">
    <citation type="journal article" date="2013" name="Stand. Genomic Sci.">
        <title>Complete genome sequence of Dehalobacter restrictus PER-K23(T.).</title>
        <authorList>
            <person name="Kruse T."/>
            <person name="Maillard J."/>
            <person name="Goodwin L."/>
            <person name="Woyke T."/>
            <person name="Teshima H."/>
            <person name="Bruce D."/>
            <person name="Detter C."/>
            <person name="Tapia R."/>
            <person name="Han C."/>
            <person name="Huntemann M."/>
            <person name="Wei C.L."/>
            <person name="Han J."/>
            <person name="Chen A."/>
            <person name="Kyrpides N."/>
            <person name="Szeto E."/>
            <person name="Markowitz V."/>
            <person name="Ivanova N."/>
            <person name="Pagani I."/>
            <person name="Pati A."/>
            <person name="Pitluck S."/>
            <person name="Nolan M."/>
            <person name="Holliger C."/>
            <person name="Smidt H."/>
        </authorList>
    </citation>
    <scope>NUCLEOTIDE SEQUENCE [LARGE SCALE GENOMIC DNA]</scope>
    <source>
        <strain evidence="3">DSM 9455</strain>
    </source>
</reference>
<proteinExistence type="predicted"/>
<keyword evidence="1" id="KW-0472">Membrane</keyword>
<keyword evidence="1" id="KW-1133">Transmembrane helix</keyword>
<gene>
    <name evidence="2" type="ORF">DEHRE_13320</name>
</gene>
<feature type="transmembrane region" description="Helical" evidence="1">
    <location>
        <begin position="12"/>
        <end position="28"/>
    </location>
</feature>
<evidence type="ECO:0000313" key="2">
    <source>
        <dbReference type="EMBL" id="AHF11483.1"/>
    </source>
</evidence>
<evidence type="ECO:0000313" key="3">
    <source>
        <dbReference type="Proteomes" id="UP000018934"/>
    </source>
</evidence>
<evidence type="ECO:0000256" key="1">
    <source>
        <dbReference type="SAM" id="Phobius"/>
    </source>
</evidence>
<organism evidence="2 3">
    <name type="scientific">Dehalobacter restrictus (strain DSM 9455 / PER-K23)</name>
    <dbReference type="NCBI Taxonomy" id="871738"/>
    <lineage>
        <taxon>Bacteria</taxon>
        <taxon>Bacillati</taxon>
        <taxon>Bacillota</taxon>
        <taxon>Clostridia</taxon>
        <taxon>Eubacteriales</taxon>
        <taxon>Desulfitobacteriaceae</taxon>
        <taxon>Dehalobacter</taxon>
    </lineage>
</organism>
<dbReference type="Proteomes" id="UP000018934">
    <property type="component" value="Chromosome"/>
</dbReference>
<name>A0ABN4BVS1_DEHRP</name>
<accession>A0ABN4BVS1</accession>
<keyword evidence="3" id="KW-1185">Reference proteome</keyword>
<sequence length="29" mass="3396">MYAYTFKYGQRAAFFVVIILVLITLEVLL</sequence>
<dbReference type="EMBL" id="CP007033">
    <property type="protein sequence ID" value="AHF11483.1"/>
    <property type="molecule type" value="Genomic_DNA"/>
</dbReference>
<protein>
    <submittedName>
        <fullName evidence="2">Uncharacterized protein</fullName>
    </submittedName>
</protein>
<keyword evidence="1" id="KW-0812">Transmembrane</keyword>